<dbReference type="EMBL" id="AP022829">
    <property type="protein sequence ID" value="BCA88564.1"/>
    <property type="molecule type" value="Genomic_DNA"/>
</dbReference>
<sequence length="183" mass="18895">MKGMLMAKSMAGSAPAAPTRSAKPFNSYLLNKCIVGYGIINGIINAVIFYLMHLSEPELLFSEADIFHDFALTGVLLGILLFVIVVPLTRMDLRKGVFSGPNVANLGGAASLVPASYAPALLVATVAATVSLMGVGAFACVLLPLPLTVTGLMLLKGLVCACAGAVAGYITICYVVRSGKSEA</sequence>
<feature type="transmembrane region" description="Helical" evidence="1">
    <location>
        <begin position="121"/>
        <end position="147"/>
    </location>
</feature>
<evidence type="ECO:0000256" key="1">
    <source>
        <dbReference type="SAM" id="Phobius"/>
    </source>
</evidence>
<keyword evidence="1" id="KW-0812">Transmembrane</keyword>
<keyword evidence="3" id="KW-1185">Reference proteome</keyword>
<keyword evidence="1" id="KW-1133">Transmembrane helix</keyword>
<gene>
    <name evidence="2" type="ORF">ADCFC_10620</name>
</gene>
<protein>
    <submittedName>
        <fullName evidence="2">Uncharacterized protein</fullName>
    </submittedName>
</protein>
<feature type="transmembrane region" description="Helical" evidence="1">
    <location>
        <begin position="29"/>
        <end position="50"/>
    </location>
</feature>
<organism evidence="2 3">
    <name type="scientific">Adlercreutzia hattorii</name>
    <dbReference type="NCBI Taxonomy" id="2707299"/>
    <lineage>
        <taxon>Bacteria</taxon>
        <taxon>Bacillati</taxon>
        <taxon>Actinomycetota</taxon>
        <taxon>Coriobacteriia</taxon>
        <taxon>Eggerthellales</taxon>
        <taxon>Eggerthellaceae</taxon>
        <taxon>Adlercreutzia</taxon>
    </lineage>
</organism>
<evidence type="ECO:0000313" key="2">
    <source>
        <dbReference type="EMBL" id="BCA88564.1"/>
    </source>
</evidence>
<feature type="transmembrane region" description="Helical" evidence="1">
    <location>
        <begin position="153"/>
        <end position="176"/>
    </location>
</feature>
<dbReference type="AlphaFoldDB" id="A0A6F8SLA4"/>
<feature type="transmembrane region" description="Helical" evidence="1">
    <location>
        <begin position="70"/>
        <end position="89"/>
    </location>
</feature>
<name>A0A6F8SLA4_9ACTN</name>
<dbReference type="Proteomes" id="UP000501727">
    <property type="component" value="Chromosome"/>
</dbReference>
<proteinExistence type="predicted"/>
<evidence type="ECO:0000313" key="3">
    <source>
        <dbReference type="Proteomes" id="UP000501727"/>
    </source>
</evidence>
<reference evidence="3" key="2">
    <citation type="submission" date="2020-03" db="EMBL/GenBank/DDBJ databases">
        <title>Complete Genome Sequence of Adlercreutzia sp. strain 8CFCBH1 Producing Equol, Isolated from Healthy Japanese Feces.</title>
        <authorList>
            <person name="Ogata Y."/>
            <person name="Sakamoto M."/>
            <person name="Ohkuma M."/>
            <person name="Hattori M."/>
            <person name="Suda W."/>
        </authorList>
    </citation>
    <scope>NUCLEOTIDE SEQUENCE [LARGE SCALE GENOMIC DNA]</scope>
    <source>
        <strain evidence="3">8CFCBH1</strain>
    </source>
</reference>
<keyword evidence="1" id="KW-0472">Membrane</keyword>
<dbReference type="KEGG" id="ahat:ADCFC_11830"/>
<accession>A0A6F8SLA4</accession>
<reference evidence="3" key="1">
    <citation type="journal article" date="2020" name="Microbiol. Resour. Announc.">
        <title>Complete Genome Sequence of Adlercreutzia sp. Strain 8CFCBH1, a Potent Producer of Equol, Isolated from Healthy Japanese Feces.</title>
        <authorList>
            <person name="Ogata Y."/>
            <person name="Sakamoto M."/>
            <person name="Ohkuma M."/>
            <person name="Hattori M."/>
            <person name="Suda W."/>
        </authorList>
    </citation>
    <scope>NUCLEOTIDE SEQUENCE [LARGE SCALE GENOMIC DNA]</scope>
    <source>
        <strain evidence="3">8CFCBH1</strain>
    </source>
</reference>